<dbReference type="CDD" id="cd23767">
    <property type="entry name" value="IQCD"/>
    <property type="match status" value="1"/>
</dbReference>
<dbReference type="InterPro" id="IPR038508">
    <property type="entry name" value="ArfGAP_dom_sf"/>
</dbReference>
<keyword evidence="8" id="KW-1185">Reference proteome</keyword>
<dbReference type="GO" id="GO:0000278">
    <property type="term" value="P:mitotic cell cycle"/>
    <property type="evidence" value="ECO:0007669"/>
    <property type="project" value="TreeGrafter"/>
</dbReference>
<dbReference type="SMART" id="SM00015">
    <property type="entry name" value="IQ"/>
    <property type="match status" value="6"/>
</dbReference>
<proteinExistence type="predicted"/>
<dbReference type="GO" id="GO:0000922">
    <property type="term" value="C:spindle pole"/>
    <property type="evidence" value="ECO:0007669"/>
    <property type="project" value="TreeGrafter"/>
</dbReference>
<keyword evidence="4" id="KW-0112">Calmodulin-binding</keyword>
<feature type="region of interest" description="Disordered" evidence="6">
    <location>
        <begin position="264"/>
        <end position="485"/>
    </location>
</feature>
<feature type="compositionally biased region" description="Low complexity" evidence="6">
    <location>
        <begin position="423"/>
        <end position="432"/>
    </location>
</feature>
<evidence type="ECO:0000256" key="5">
    <source>
        <dbReference type="SAM" id="Coils"/>
    </source>
</evidence>
<feature type="compositionally biased region" description="Low complexity" evidence="6">
    <location>
        <begin position="322"/>
        <end position="339"/>
    </location>
</feature>
<reference evidence="7 8" key="1">
    <citation type="submission" date="2011-10" db="EMBL/GenBank/DDBJ databases">
        <authorList>
            <person name="Genoscope - CEA"/>
        </authorList>
    </citation>
    <scope>NUCLEOTIDE SEQUENCE [LARGE SCALE GENOMIC DNA]</scope>
    <source>
        <strain evidence="7 8">RCC 1105</strain>
    </source>
</reference>
<feature type="compositionally biased region" description="Basic and acidic residues" evidence="6">
    <location>
        <begin position="296"/>
        <end position="321"/>
    </location>
</feature>
<dbReference type="InterPro" id="IPR051185">
    <property type="entry name" value="ASPM"/>
</dbReference>
<dbReference type="PANTHER" id="PTHR22706">
    <property type="entry name" value="ASSEMBLY FACTOR FOR SPINDLE MICROTUBULES"/>
    <property type="match status" value="1"/>
</dbReference>
<dbReference type="STRING" id="41875.K8FI40"/>
<dbReference type="Pfam" id="PF00612">
    <property type="entry name" value="IQ"/>
    <property type="match status" value="5"/>
</dbReference>
<evidence type="ECO:0000313" key="8">
    <source>
        <dbReference type="Proteomes" id="UP000198341"/>
    </source>
</evidence>
<protein>
    <submittedName>
        <fullName evidence="7">Uncharacterized protein</fullName>
    </submittedName>
</protein>
<feature type="compositionally biased region" description="Polar residues" evidence="6">
    <location>
        <begin position="340"/>
        <end position="367"/>
    </location>
</feature>
<dbReference type="OrthoDB" id="2148418at2759"/>
<evidence type="ECO:0000256" key="3">
    <source>
        <dbReference type="ARBA" id="ARBA00022737"/>
    </source>
</evidence>
<dbReference type="eggNOG" id="KOG0165">
    <property type="taxonomic scope" value="Eukaryota"/>
</dbReference>
<dbReference type="Proteomes" id="UP000198341">
    <property type="component" value="Chromosome 7"/>
</dbReference>
<keyword evidence="2" id="KW-0963">Cytoplasm</keyword>
<keyword evidence="5" id="KW-0175">Coiled coil</keyword>
<feature type="compositionally biased region" description="Basic and acidic residues" evidence="6">
    <location>
        <begin position="368"/>
        <end position="393"/>
    </location>
</feature>
<dbReference type="GO" id="GO:0007051">
    <property type="term" value="P:spindle organization"/>
    <property type="evidence" value="ECO:0007669"/>
    <property type="project" value="TreeGrafter"/>
</dbReference>
<dbReference type="EMBL" id="FO082272">
    <property type="protein sequence ID" value="CCO66424.1"/>
    <property type="molecule type" value="Genomic_DNA"/>
</dbReference>
<dbReference type="InterPro" id="IPR000048">
    <property type="entry name" value="IQ_motif_EF-hand-BS"/>
</dbReference>
<evidence type="ECO:0000313" key="7">
    <source>
        <dbReference type="EMBL" id="CCO66424.1"/>
    </source>
</evidence>
<dbReference type="GeneID" id="19014543"/>
<feature type="compositionally biased region" description="Basic and acidic residues" evidence="6">
    <location>
        <begin position="267"/>
        <end position="286"/>
    </location>
</feature>
<feature type="compositionally biased region" description="Acidic residues" evidence="6">
    <location>
        <begin position="127"/>
        <end position="148"/>
    </location>
</feature>
<sequence>MMMMMMMMEKKHMGPRNCFILQTIHESVYSQNSCSNAETPSLSSSSMSENDEENKFCFDCKKKLGVYLHCKFGTLLCRACAEEHKTDGQLKIESGKYLKCIFFNHQVKEEFSPLFSPMMMSASSSALEDDSDDDEDVDGGVENDENALSEEREPILTELELATLSAGGNRALSLFLKNEHGIIVGNLNAKDRVKFYKECRELRAYRVELAMASSMRMHALREEYKEFLDDYHAATESGSISSNDKSTKNKKKIRKISDSLGSALTNIDKELMEEKRREEEEERLQQEEEEEEEKSDENKREEKDDGDEPRTPDSESKEETRTTTTSSSLFSSPTSLLKSIDTSGLNKIGTWVQSITATATTKSSESGNSDKENNSDDEKETMEKAEVRPGKEEDLLDEIETIAEAAAAEVSSTGANINDKSNETNSSSNSSSDSDELLNEIDQIVAEVDDDDNSVKEKEEEERKEERNITTSSDGSSRLASSPRSVRFVKIRNEAATAVQKHWKGSNERKAFLNQKRAATTIQSSFRGNKARSGVVREMKEEVKRIEKETEAAIKIQSRFRGSKARVTIAELREEVRRKEEERVALEAKRERERVERQSAITIQKSFKGMQQRKVYGEFKACKARDHAATHIQSYYRGVKTREQVANDRKARLLLAALEKREAENEKRVRAAILLQAHSRGFLARREARELREFAKIKIEAKLYARKRVEERIEAKMNELRTRNGICA</sequence>
<dbReference type="AlphaFoldDB" id="K8FI40"/>
<dbReference type="SUPFAM" id="SSF57863">
    <property type="entry name" value="ArfGap/RecO-like zinc finger"/>
    <property type="match status" value="1"/>
</dbReference>
<organism evidence="7 8">
    <name type="scientific">Bathycoccus prasinos</name>
    <dbReference type="NCBI Taxonomy" id="41875"/>
    <lineage>
        <taxon>Eukaryota</taxon>
        <taxon>Viridiplantae</taxon>
        <taxon>Chlorophyta</taxon>
        <taxon>Mamiellophyceae</taxon>
        <taxon>Mamiellales</taxon>
        <taxon>Bathycoccaceae</taxon>
        <taxon>Bathycoccus</taxon>
    </lineage>
</organism>
<dbReference type="RefSeq" id="XP_007512336.1">
    <property type="nucleotide sequence ID" value="XM_007512274.1"/>
</dbReference>
<dbReference type="InterPro" id="IPR037278">
    <property type="entry name" value="ARFGAP/RecO"/>
</dbReference>
<dbReference type="Gene3D" id="1.20.5.190">
    <property type="match status" value="2"/>
</dbReference>
<dbReference type="Gene3D" id="1.10.220.150">
    <property type="entry name" value="Arf GTPase activating protein"/>
    <property type="match status" value="1"/>
</dbReference>
<keyword evidence="3" id="KW-0677">Repeat</keyword>
<dbReference type="GO" id="GO:0005516">
    <property type="term" value="F:calmodulin binding"/>
    <property type="evidence" value="ECO:0007669"/>
    <property type="project" value="UniProtKB-KW"/>
</dbReference>
<dbReference type="PROSITE" id="PS50096">
    <property type="entry name" value="IQ"/>
    <property type="match status" value="6"/>
</dbReference>
<feature type="compositionally biased region" description="Polar residues" evidence="6">
    <location>
        <begin position="469"/>
        <end position="484"/>
    </location>
</feature>
<evidence type="ECO:0000256" key="4">
    <source>
        <dbReference type="ARBA" id="ARBA00022860"/>
    </source>
</evidence>
<dbReference type="GO" id="GO:0051295">
    <property type="term" value="P:establishment of meiotic spindle localization"/>
    <property type="evidence" value="ECO:0007669"/>
    <property type="project" value="TreeGrafter"/>
</dbReference>
<dbReference type="PANTHER" id="PTHR22706:SF1">
    <property type="entry name" value="ASSEMBLY FACTOR FOR SPINDLE MICROTUBULES"/>
    <property type="match status" value="1"/>
</dbReference>
<name>K8FI40_9CHLO</name>
<feature type="region of interest" description="Disordered" evidence="6">
    <location>
        <begin position="124"/>
        <end position="149"/>
    </location>
</feature>
<evidence type="ECO:0000256" key="6">
    <source>
        <dbReference type="SAM" id="MobiDB-lite"/>
    </source>
</evidence>
<gene>
    <name evidence="7" type="ORF">Bathy07g00530</name>
</gene>
<evidence type="ECO:0000256" key="2">
    <source>
        <dbReference type="ARBA" id="ARBA00022490"/>
    </source>
</evidence>
<feature type="coiled-coil region" evidence="5">
    <location>
        <begin position="536"/>
        <end position="598"/>
    </location>
</feature>
<dbReference type="KEGG" id="bpg:Bathy07g00530"/>
<dbReference type="GO" id="GO:0005737">
    <property type="term" value="C:cytoplasm"/>
    <property type="evidence" value="ECO:0007669"/>
    <property type="project" value="UniProtKB-SubCell"/>
</dbReference>
<evidence type="ECO:0000256" key="1">
    <source>
        <dbReference type="ARBA" id="ARBA00004496"/>
    </source>
</evidence>
<accession>K8FI40</accession>
<comment type="subcellular location">
    <subcellularLocation>
        <location evidence="1">Cytoplasm</location>
    </subcellularLocation>
</comment>